<dbReference type="Proteomes" id="UP000651208">
    <property type="component" value="Unassembled WGS sequence"/>
</dbReference>
<protein>
    <submittedName>
        <fullName evidence="1">IS1 family transposase</fullName>
    </submittedName>
</protein>
<reference evidence="1 2" key="1">
    <citation type="submission" date="2020-06" db="EMBL/GenBank/DDBJ databases">
        <title>Frischella cerana isolated from Apis cerana gut homogenate.</title>
        <authorList>
            <person name="Wolter L.A."/>
            <person name="Suenami S."/>
            <person name="Miyazaki R."/>
        </authorList>
    </citation>
    <scope>NUCLEOTIDE SEQUENCE [LARGE SCALE GENOMIC DNA]</scope>
    <source>
        <strain evidence="1 2">Ac13</strain>
    </source>
</reference>
<sequence>MYSNFVPTHLLPYADQLIADLKALDAKPSYCPYCQYNQFYLVHDHPKYYRCKACHKGFNRSLNTPFYRLTPIEDLPVIAIRRLCGQSLFMIREELNYSIAVVKNRIQAIDRYMQTVYPELFQWSQNFIYAPKNELPQIIIQQVNELKTWINDQLNVTHANCPYCGSMKTNRITEKRAQFRCNQCWRYFSYLKGTGLEHLRHSDKWFLMIDLLARGKNVDEMQLDLGLCRTTIFKNRKIWLKIIQHQGLLVLHEWILGRKN</sequence>
<accession>A0ABR7QWQ2</accession>
<evidence type="ECO:0000313" key="2">
    <source>
        <dbReference type="Proteomes" id="UP000651208"/>
    </source>
</evidence>
<name>A0ABR7QWQ2_9GAMM</name>
<dbReference type="RefSeq" id="WP_187755107.1">
    <property type="nucleotide sequence ID" value="NZ_JABURY010000011.1"/>
</dbReference>
<gene>
    <name evidence="1" type="ORF">FcAc13_04960</name>
</gene>
<dbReference type="EMBL" id="JABURY010000011">
    <property type="protein sequence ID" value="MBC9130657.1"/>
    <property type="molecule type" value="Genomic_DNA"/>
</dbReference>
<organism evidence="1 2">
    <name type="scientific">Frischella japonica</name>
    <dbReference type="NCBI Taxonomy" id="2741544"/>
    <lineage>
        <taxon>Bacteria</taxon>
        <taxon>Pseudomonadati</taxon>
        <taxon>Pseudomonadota</taxon>
        <taxon>Gammaproteobacteria</taxon>
        <taxon>Orbales</taxon>
        <taxon>Orbaceae</taxon>
        <taxon>Frischella</taxon>
    </lineage>
</organism>
<proteinExistence type="predicted"/>
<keyword evidence="2" id="KW-1185">Reference proteome</keyword>
<evidence type="ECO:0000313" key="1">
    <source>
        <dbReference type="EMBL" id="MBC9130657.1"/>
    </source>
</evidence>
<comment type="caution">
    <text evidence="1">The sequence shown here is derived from an EMBL/GenBank/DDBJ whole genome shotgun (WGS) entry which is preliminary data.</text>
</comment>